<evidence type="ECO:0000313" key="3">
    <source>
        <dbReference type="EMBL" id="RRO02303.1"/>
    </source>
</evidence>
<organism evidence="3 4">
    <name type="scientific">Pectobacterium aquaticum</name>
    <dbReference type="NCBI Taxonomy" id="2204145"/>
    <lineage>
        <taxon>Bacteria</taxon>
        <taxon>Pseudomonadati</taxon>
        <taxon>Pseudomonadota</taxon>
        <taxon>Gammaproteobacteria</taxon>
        <taxon>Enterobacterales</taxon>
        <taxon>Pectobacteriaceae</taxon>
        <taxon>Pectobacterium</taxon>
    </lineage>
</organism>
<sequence length="32" mass="3652">MNTAIDTTIISDPRRQAALLYWQGFSVRQIGE</sequence>
<keyword evidence="4" id="KW-1185">Reference proteome</keyword>
<feature type="non-terminal residue" evidence="3">
    <location>
        <position position="32"/>
    </location>
</feature>
<dbReference type="Pfam" id="PF06056">
    <property type="entry name" value="Terminase_5"/>
    <property type="match status" value="1"/>
</dbReference>
<accession>A0A3R8NBS9</accession>
<reference evidence="3 4" key="1">
    <citation type="submission" date="2018-11" db="EMBL/GenBank/DDBJ databases">
        <title>Draft genome sequences of proposed Pectobacterium aquaticum sp. nov. isolated in France from fresh water.</title>
        <authorList>
            <person name="Pedron J."/>
            <person name="Barny M.A."/>
        </authorList>
    </citation>
    <scope>NUCLEOTIDE SEQUENCE [LARGE SCALE GENOMIC DNA]</scope>
    <source>
        <strain evidence="3 4">A35-S23-M15</strain>
    </source>
</reference>
<comment type="caution">
    <text evidence="3">The sequence shown here is derived from an EMBL/GenBank/DDBJ whole genome shotgun (WGS) entry which is preliminary data.</text>
</comment>
<evidence type="ECO:0000259" key="1">
    <source>
        <dbReference type="Pfam" id="PF06056"/>
    </source>
</evidence>
<name>A0A3R8NBS9_9GAMM</name>
<dbReference type="RefSeq" id="WP_133306687.1">
    <property type="nucleotide sequence ID" value="NZ_QHJW02000090.1"/>
</dbReference>
<evidence type="ECO:0000313" key="2">
    <source>
        <dbReference type="EMBL" id="RRO01875.1"/>
    </source>
</evidence>
<evidence type="ECO:0000313" key="4">
    <source>
        <dbReference type="Proteomes" id="UP000256817"/>
    </source>
</evidence>
<gene>
    <name evidence="3" type="ORF">DMB85_020230</name>
    <name evidence="2" type="ORF">DMB85_020510</name>
</gene>
<dbReference type="InterPro" id="IPR010332">
    <property type="entry name" value="ATPase_terminase-su_N"/>
</dbReference>
<dbReference type="EMBL" id="QHJW02000103">
    <property type="protein sequence ID" value="RRO01875.1"/>
    <property type="molecule type" value="Genomic_DNA"/>
</dbReference>
<proteinExistence type="predicted"/>
<dbReference type="EMBL" id="QHJW02000090">
    <property type="protein sequence ID" value="RRO02303.1"/>
    <property type="molecule type" value="Genomic_DNA"/>
</dbReference>
<dbReference type="Proteomes" id="UP000256817">
    <property type="component" value="Unassembled WGS sequence"/>
</dbReference>
<protein>
    <recommendedName>
        <fullName evidence="1">Terminase ATPase subunit N-terminal domain-containing protein</fullName>
    </recommendedName>
</protein>
<feature type="domain" description="Terminase ATPase subunit N-terminal" evidence="1">
    <location>
        <begin position="12"/>
        <end position="31"/>
    </location>
</feature>